<evidence type="ECO:0000313" key="3">
    <source>
        <dbReference type="Proteomes" id="UP000295106"/>
    </source>
</evidence>
<name>A0A4R2M9R6_RUBGE</name>
<dbReference type="AlphaFoldDB" id="A0A4R2M9R6"/>
<dbReference type="PROSITE" id="PS51257">
    <property type="entry name" value="PROKAR_LIPOPROTEIN"/>
    <property type="match status" value="1"/>
</dbReference>
<dbReference type="Gene3D" id="2.60.40.10">
    <property type="entry name" value="Immunoglobulins"/>
    <property type="match status" value="2"/>
</dbReference>
<protein>
    <recommendedName>
        <fullName evidence="4">Fibronectin type-III domain-containing protein</fullName>
    </recommendedName>
</protein>
<organism evidence="2 3">
    <name type="scientific">Rubrivivax gelatinosus</name>
    <name type="common">Rhodocyclus gelatinosus</name>
    <name type="synonym">Rhodopseudomonas gelatinosa</name>
    <dbReference type="NCBI Taxonomy" id="28068"/>
    <lineage>
        <taxon>Bacteria</taxon>
        <taxon>Pseudomonadati</taxon>
        <taxon>Pseudomonadota</taxon>
        <taxon>Betaproteobacteria</taxon>
        <taxon>Burkholderiales</taxon>
        <taxon>Sphaerotilaceae</taxon>
        <taxon>Rubrivivax</taxon>
    </lineage>
</organism>
<feature type="signal peptide" evidence="1">
    <location>
        <begin position="1"/>
        <end position="26"/>
    </location>
</feature>
<dbReference type="EMBL" id="SLXD01000004">
    <property type="protein sequence ID" value="TCP03422.1"/>
    <property type="molecule type" value="Genomic_DNA"/>
</dbReference>
<proteinExistence type="predicted"/>
<dbReference type="InterPro" id="IPR013783">
    <property type="entry name" value="Ig-like_fold"/>
</dbReference>
<dbReference type="OrthoDB" id="6904246at2"/>
<dbReference type="RefSeq" id="WP_132645962.1">
    <property type="nucleotide sequence ID" value="NZ_NRRI01000014.1"/>
</dbReference>
<evidence type="ECO:0000313" key="2">
    <source>
        <dbReference type="EMBL" id="TCP03422.1"/>
    </source>
</evidence>
<feature type="chain" id="PRO_5020955173" description="Fibronectin type-III domain-containing protein" evidence="1">
    <location>
        <begin position="27"/>
        <end position="808"/>
    </location>
</feature>
<keyword evidence="1" id="KW-0732">Signal</keyword>
<dbReference type="Proteomes" id="UP000295106">
    <property type="component" value="Unassembled WGS sequence"/>
</dbReference>
<reference evidence="2 3" key="1">
    <citation type="submission" date="2019-03" db="EMBL/GenBank/DDBJ databases">
        <title>Genomic Encyclopedia of Type Strains, Phase IV (KMG-IV): sequencing the most valuable type-strain genomes for metagenomic binning, comparative biology and taxonomic classification.</title>
        <authorList>
            <person name="Goeker M."/>
        </authorList>
    </citation>
    <scope>NUCLEOTIDE SEQUENCE [LARGE SCALE GENOMIC DNA]</scope>
    <source>
        <strain evidence="2 3">DSM 1709</strain>
    </source>
</reference>
<evidence type="ECO:0008006" key="4">
    <source>
        <dbReference type="Google" id="ProtNLM"/>
    </source>
</evidence>
<evidence type="ECO:0000256" key="1">
    <source>
        <dbReference type="SAM" id="SignalP"/>
    </source>
</evidence>
<comment type="caution">
    <text evidence="2">The sequence shown here is derived from an EMBL/GenBank/DDBJ whole genome shotgun (WGS) entry which is preliminary data.</text>
</comment>
<gene>
    <name evidence="2" type="ORF">EV684_104143</name>
</gene>
<accession>A0A4R2M9R6</accession>
<sequence>MNGGQVRYSCKAAIIGGLFLAAACNAQTSPDKYVWEEFSKRVQASEKVTPLGPNFAGEAVSLSNGDLSFSATDVSLPGNSNLKVEFSRKYSVFSRKNFSNLGMLADWVVDIPSISAVFAPDWVVGSAASQQRCTLGQIPKVDSPFSVADFWQGIQLNIPGVASGELLRTSASTKKPTDGATYYWVTNEQVHVSCLSVIKNGSGEGFLVRTPDGTKYWFDWMAQTNEPGISMMLVDGGGARTTHSLAVKKNYLYVTRAEDRFGNWVSYVYGNASDDPARLTKIEASDGRVLTISYSGSTISTVSDGTRDWLYEYGDTSSGRKTLRSVTLPDGSKWGIGLSAFTNAEIKYDVYPTGGEILRDCTSNAIPHNFDDRFVGSITHPAGAVATFTVGILEHGRSYVPISCNNVTVLVTSSGNTQLSNDPNDDMNLWAIGGYSLTLLKKEVSGPGMDSAQWQYTYIPNMSTYAYPGNKYQVCDWANYDCQQPPCKNDSCAKFSVTTVVGPNSEWVRYIHGNTYRYNEGKLLRVETGGGPEVLLKTETHTYDFTQMDKVYPARYGQSLRLRGEGFQGEYHRPKIRVETVQQGTTFSRNVDGFDYFARPTAVTSSSSDASDSEAPYLDVPVLSVPANGVAGKSHTLNWTTVHSVVLYEVQRRLSGGAYTLVYSGSGTNIGLTYTGSGTLGYRVRGCNSYGTCGSYSAERSIVIAPAAIATPTIAASSPHGVGVSFNVSWTAVSGATQYVLERKVGSGAYVAIYTGSGLSKYVSYGTAAALWFRVKGCAAGGECGMYSAEVKVQIKSSTGGGGDDIEP</sequence>